<dbReference type="AlphaFoldDB" id="A0ABD5PFI3"/>
<evidence type="ECO:0000256" key="1">
    <source>
        <dbReference type="SAM" id="Phobius"/>
    </source>
</evidence>
<dbReference type="Proteomes" id="UP001595921">
    <property type="component" value="Unassembled WGS sequence"/>
</dbReference>
<keyword evidence="3" id="KW-1185">Reference proteome</keyword>
<comment type="caution">
    <text evidence="2">The sequence shown here is derived from an EMBL/GenBank/DDBJ whole genome shotgun (WGS) entry which is preliminary data.</text>
</comment>
<keyword evidence="1" id="KW-0472">Membrane</keyword>
<proteinExistence type="predicted"/>
<feature type="transmembrane region" description="Helical" evidence="1">
    <location>
        <begin position="79"/>
        <end position="104"/>
    </location>
</feature>
<evidence type="ECO:0000313" key="3">
    <source>
        <dbReference type="Proteomes" id="UP001595921"/>
    </source>
</evidence>
<reference evidence="2 3" key="1">
    <citation type="journal article" date="2019" name="Int. J. Syst. Evol. Microbiol.">
        <title>The Global Catalogue of Microorganisms (GCM) 10K type strain sequencing project: providing services to taxonomists for standard genome sequencing and annotation.</title>
        <authorList>
            <consortium name="The Broad Institute Genomics Platform"/>
            <consortium name="The Broad Institute Genome Sequencing Center for Infectious Disease"/>
            <person name="Wu L."/>
            <person name="Ma J."/>
        </authorList>
    </citation>
    <scope>NUCLEOTIDE SEQUENCE [LARGE SCALE GENOMIC DNA]</scope>
    <source>
        <strain evidence="2 3">CGMCC 1.12553</strain>
    </source>
</reference>
<keyword evidence="1" id="KW-1133">Transmembrane helix</keyword>
<organism evidence="2 3">
    <name type="scientific">Halobium salinum</name>
    <dbReference type="NCBI Taxonomy" id="1364940"/>
    <lineage>
        <taxon>Archaea</taxon>
        <taxon>Methanobacteriati</taxon>
        <taxon>Methanobacteriota</taxon>
        <taxon>Stenosarchaea group</taxon>
        <taxon>Halobacteria</taxon>
        <taxon>Halobacteriales</taxon>
        <taxon>Haloferacaceae</taxon>
        <taxon>Halobium</taxon>
    </lineage>
</organism>
<keyword evidence="1" id="KW-0812">Transmembrane</keyword>
<evidence type="ECO:0000313" key="2">
    <source>
        <dbReference type="EMBL" id="MFC4359269.1"/>
    </source>
</evidence>
<dbReference type="RefSeq" id="WP_267622842.1">
    <property type="nucleotide sequence ID" value="NZ_JAODIW010000006.1"/>
</dbReference>
<feature type="transmembrane region" description="Helical" evidence="1">
    <location>
        <begin position="110"/>
        <end position="131"/>
    </location>
</feature>
<sequence>MKRETTLSGRGLISLIVGFFLTMIIDWGALEPIGISGVMRLYTLGGTYLAIVTIVYIVISFTEPIAIKKGLPVSTTINVVYEVATAAIFWTIGVFIGVGVIDYLFPQSNYLVEGAAVVGLFAVILGEYTLWRGRIGRNRTASP</sequence>
<accession>A0ABD5PFI3</accession>
<dbReference type="EMBL" id="JBHSDS010000008">
    <property type="protein sequence ID" value="MFC4359269.1"/>
    <property type="molecule type" value="Genomic_DNA"/>
</dbReference>
<feature type="transmembrane region" description="Helical" evidence="1">
    <location>
        <begin position="42"/>
        <end position="67"/>
    </location>
</feature>
<feature type="transmembrane region" description="Helical" evidence="1">
    <location>
        <begin position="12"/>
        <end position="30"/>
    </location>
</feature>
<gene>
    <name evidence="2" type="ORF">ACFO0N_15085</name>
</gene>
<protein>
    <submittedName>
        <fullName evidence="2">Uncharacterized protein</fullName>
    </submittedName>
</protein>
<name>A0ABD5PFI3_9EURY</name>